<evidence type="ECO:0000313" key="2">
    <source>
        <dbReference type="Proteomes" id="UP000092445"/>
    </source>
</evidence>
<dbReference type="InterPro" id="IPR015422">
    <property type="entry name" value="PyrdxlP-dep_Trfase_small"/>
</dbReference>
<proteinExistence type="predicted"/>
<sequence>MHRVYVLRAVGADEDSTYSSIRFGIERSDPADECLRHVDRLGETSPLGEMAPAGIGLKPMQCSQH</sequence>
<dbReference type="Gene3D" id="3.90.1150.10">
    <property type="entry name" value="Aspartate Aminotransferase, domain 1"/>
    <property type="match status" value="1"/>
</dbReference>
<keyword evidence="2" id="KW-1185">Reference proteome</keyword>
<protein>
    <submittedName>
        <fullName evidence="1">Uncharacterized protein</fullName>
    </submittedName>
</protein>
<dbReference type="Proteomes" id="UP000092445">
    <property type="component" value="Unassembled WGS sequence"/>
</dbReference>
<evidence type="ECO:0000313" key="1">
    <source>
        <dbReference type="EnsemblMetazoa" id="GPAI006043-PA"/>
    </source>
</evidence>
<reference evidence="1" key="2">
    <citation type="submission" date="2020-05" db="UniProtKB">
        <authorList>
            <consortium name="EnsemblMetazoa"/>
        </authorList>
    </citation>
    <scope>IDENTIFICATION</scope>
    <source>
        <strain evidence="1">IAEA</strain>
    </source>
</reference>
<dbReference type="STRING" id="7398.A0A1A9Z792"/>
<reference evidence="2" key="1">
    <citation type="submission" date="2014-03" db="EMBL/GenBank/DDBJ databases">
        <authorList>
            <person name="Aksoy S."/>
            <person name="Warren W."/>
            <person name="Wilson R.K."/>
        </authorList>
    </citation>
    <scope>NUCLEOTIDE SEQUENCE [LARGE SCALE GENOMIC DNA]</scope>
    <source>
        <strain evidence="2">IAEA</strain>
    </source>
</reference>
<name>A0A1A9Z792_GLOPL</name>
<dbReference type="VEuPathDB" id="VectorBase:GPAI006043"/>
<dbReference type="EnsemblMetazoa" id="GPAI006043-RA">
    <property type="protein sequence ID" value="GPAI006043-PA"/>
    <property type="gene ID" value="GPAI006043"/>
</dbReference>
<organism evidence="1 2">
    <name type="scientific">Glossina pallidipes</name>
    <name type="common">Tsetse fly</name>
    <dbReference type="NCBI Taxonomy" id="7398"/>
    <lineage>
        <taxon>Eukaryota</taxon>
        <taxon>Metazoa</taxon>
        <taxon>Ecdysozoa</taxon>
        <taxon>Arthropoda</taxon>
        <taxon>Hexapoda</taxon>
        <taxon>Insecta</taxon>
        <taxon>Pterygota</taxon>
        <taxon>Neoptera</taxon>
        <taxon>Endopterygota</taxon>
        <taxon>Diptera</taxon>
        <taxon>Brachycera</taxon>
        <taxon>Muscomorpha</taxon>
        <taxon>Hippoboscoidea</taxon>
        <taxon>Glossinidae</taxon>
        <taxon>Glossina</taxon>
    </lineage>
</organism>
<accession>A0A1A9Z792</accession>
<dbReference type="AlphaFoldDB" id="A0A1A9Z792"/>